<evidence type="ECO:0000313" key="9">
    <source>
        <dbReference type="Proteomes" id="UP000183656"/>
    </source>
</evidence>
<dbReference type="InterPro" id="IPR039910">
    <property type="entry name" value="D15-like"/>
</dbReference>
<evidence type="ECO:0000256" key="2">
    <source>
        <dbReference type="ARBA" id="ARBA00022452"/>
    </source>
</evidence>
<keyword evidence="2" id="KW-1134">Transmembrane beta strand</keyword>
<gene>
    <name evidence="8" type="ORF">SAMN04489707_1001105</name>
</gene>
<proteinExistence type="predicted"/>
<accession>A0A1I7F1K4</accession>
<evidence type="ECO:0000259" key="7">
    <source>
        <dbReference type="Pfam" id="PF01103"/>
    </source>
</evidence>
<dbReference type="AlphaFoldDB" id="A0A1I7F1K4"/>
<keyword evidence="6" id="KW-0998">Cell outer membrane</keyword>
<reference evidence="8 9" key="1">
    <citation type="submission" date="2016-10" db="EMBL/GenBank/DDBJ databases">
        <authorList>
            <person name="de Groot N.N."/>
        </authorList>
    </citation>
    <scope>NUCLEOTIDE SEQUENCE [LARGE SCALE GENOMIC DNA]</scope>
    <source>
        <strain evidence="8 9">R-24608</strain>
    </source>
</reference>
<evidence type="ECO:0000313" key="8">
    <source>
        <dbReference type="EMBL" id="SFU29985.1"/>
    </source>
</evidence>
<keyword evidence="5" id="KW-0472">Membrane</keyword>
<dbReference type="Gene3D" id="3.10.20.310">
    <property type="entry name" value="membrane protein fhac"/>
    <property type="match status" value="2"/>
</dbReference>
<comment type="subcellular location">
    <subcellularLocation>
        <location evidence="1">Membrane</location>
    </subcellularLocation>
</comment>
<dbReference type="InterPro" id="IPR000184">
    <property type="entry name" value="Bac_surfAg_D15"/>
</dbReference>
<protein>
    <submittedName>
        <fullName evidence="8">Autotransporter secretion outer membrane protein TamA</fullName>
    </submittedName>
</protein>
<keyword evidence="9" id="KW-1185">Reference proteome</keyword>
<keyword evidence="4" id="KW-0732">Signal</keyword>
<name>A0A1I7F1K4_9BURK</name>
<evidence type="ECO:0000256" key="6">
    <source>
        <dbReference type="ARBA" id="ARBA00023237"/>
    </source>
</evidence>
<feature type="domain" description="Bacterial surface antigen (D15)" evidence="7">
    <location>
        <begin position="420"/>
        <end position="637"/>
    </location>
</feature>
<keyword evidence="3" id="KW-0812">Transmembrane</keyword>
<dbReference type="GO" id="GO:0019867">
    <property type="term" value="C:outer membrane"/>
    <property type="evidence" value="ECO:0007669"/>
    <property type="project" value="InterPro"/>
</dbReference>
<dbReference type="PROSITE" id="PS51257">
    <property type="entry name" value="PROKAR_LIPOPROTEIN"/>
    <property type="match status" value="1"/>
</dbReference>
<dbReference type="STRING" id="343013.SAMN04489707_1001105"/>
<evidence type="ECO:0000256" key="3">
    <source>
        <dbReference type="ARBA" id="ARBA00022692"/>
    </source>
</evidence>
<dbReference type="Proteomes" id="UP000183656">
    <property type="component" value="Unassembled WGS sequence"/>
</dbReference>
<evidence type="ECO:0000256" key="5">
    <source>
        <dbReference type="ARBA" id="ARBA00023136"/>
    </source>
</evidence>
<dbReference type="EMBL" id="FPBX01000001">
    <property type="protein sequence ID" value="SFU29985.1"/>
    <property type="molecule type" value="Genomic_DNA"/>
</dbReference>
<sequence length="637" mass="68753">MPRSRPTPTFRSALHFLQRPLLPLLTASLLLGGCSLLPGAPQEEAPAAASAPPADEAPAFTLQVQAPDGLRELLEQNMELRRYTRLGDLQPSELSRLLVAAEADVRTLLGTQGYFSPDITIESRTAPAGSHAPRTVQVAVEPGPQTTVASAHIGFTGSGAQADEFSRRQSRVERSWALPPGQTFTQSAWDNAKTQGLRRLQERDYPTARLADSRADIDPDTAQAALDVTYDTGPAYRFGPLQLRGNERYDPDGARRIARLPTGAGYSEAELLDAQQRLASSGYYDTVFLTLDTENGPPEATPVIAQVSEAKLHKLVFGAGISTDSGARLSANHINNRLPWLGWRATTKAALDRETQSLDSEWVSLPDDDSWRWFGAGQVKREVMGSYDVNSVQLRGGTSQTLGHIDRNYYLQYDSATPHGIDAPDSSGALSANFGWTARYFNNNNSPTRGYGLGLELGVGTTLRNQRNPFVRTRVRWQSFIPLGKVAVGSGADSSAVQRNARLALRAEGGAVLARADAAVPASQLFITGGDTTVRGYGYRAIGAATSSGTLYGGRYMGVASAEWQRPIAIRGDLTHWESAVFIDAGAVTDDLGSIQAKVGVGAGLRWNSPVGPLQTDLAWGVQDKRLRLHLRLGFNF</sequence>
<dbReference type="OrthoDB" id="9769707at2"/>
<organism evidence="8 9">
    <name type="scientific">Paenacidovorax caeni</name>
    <dbReference type="NCBI Taxonomy" id="343013"/>
    <lineage>
        <taxon>Bacteria</taxon>
        <taxon>Pseudomonadati</taxon>
        <taxon>Pseudomonadota</taxon>
        <taxon>Betaproteobacteria</taxon>
        <taxon>Burkholderiales</taxon>
        <taxon>Comamonadaceae</taxon>
        <taxon>Paenacidovorax</taxon>
    </lineage>
</organism>
<dbReference type="PANTHER" id="PTHR12815">
    <property type="entry name" value="SORTING AND ASSEMBLY MACHINERY SAMM50 PROTEIN FAMILY MEMBER"/>
    <property type="match status" value="1"/>
</dbReference>
<dbReference type="Gene3D" id="2.40.160.50">
    <property type="entry name" value="membrane protein fhac: a member of the omp85/tpsb transporter family"/>
    <property type="match status" value="1"/>
</dbReference>
<dbReference type="PANTHER" id="PTHR12815:SF47">
    <property type="entry name" value="TRANSLOCATION AND ASSEMBLY MODULE SUBUNIT TAMA"/>
    <property type="match status" value="1"/>
</dbReference>
<evidence type="ECO:0000256" key="4">
    <source>
        <dbReference type="ARBA" id="ARBA00022729"/>
    </source>
</evidence>
<dbReference type="RefSeq" id="WP_082366497.1">
    <property type="nucleotide sequence ID" value="NZ_CYIG01000007.1"/>
</dbReference>
<evidence type="ECO:0000256" key="1">
    <source>
        <dbReference type="ARBA" id="ARBA00004370"/>
    </source>
</evidence>
<dbReference type="Pfam" id="PF01103">
    <property type="entry name" value="Omp85"/>
    <property type="match status" value="1"/>
</dbReference>